<sequence>MSLRAIPTVVLADVTLEQIQNAIINGELKPGQALREPELAGQLGVSRTPVREALHRLESTGLVTPRGRGWEVSQFTERDVRELFQLRRLFEPEALRELAKRPDPKVTAELVHFFDGYSHPIPADAYGDYFARDNAFHSRIVACSGNERLRQMYRVLEKQIDRGRHFLTTSAEGRADATLDEHTSIADAIAVGDFAGAERALIAHLQTGEDLMIDQLRRLNPASSEGPG</sequence>
<dbReference type="InterPro" id="IPR011711">
    <property type="entry name" value="GntR_C"/>
</dbReference>
<dbReference type="PATRIC" id="fig|134601.6.peg.6845"/>
<dbReference type="OrthoDB" id="8680240at2"/>
<dbReference type="GO" id="GO:0003677">
    <property type="term" value="F:DNA binding"/>
    <property type="evidence" value="ECO:0007669"/>
    <property type="project" value="UniProtKB-KW"/>
</dbReference>
<dbReference type="SMART" id="SM00895">
    <property type="entry name" value="FCD"/>
    <property type="match status" value="1"/>
</dbReference>
<dbReference type="GO" id="GO:0003700">
    <property type="term" value="F:DNA-binding transcription factor activity"/>
    <property type="evidence" value="ECO:0007669"/>
    <property type="project" value="InterPro"/>
</dbReference>
<keyword evidence="3" id="KW-0804">Transcription</keyword>
<dbReference type="InterPro" id="IPR036388">
    <property type="entry name" value="WH-like_DNA-bd_sf"/>
</dbReference>
<dbReference type="Pfam" id="PF00392">
    <property type="entry name" value="GntR"/>
    <property type="match status" value="1"/>
</dbReference>
<evidence type="ECO:0000259" key="4">
    <source>
        <dbReference type="PROSITE" id="PS50949"/>
    </source>
</evidence>
<keyword evidence="2" id="KW-0238">DNA-binding</keyword>
<dbReference type="SUPFAM" id="SSF48008">
    <property type="entry name" value="GntR ligand-binding domain-like"/>
    <property type="match status" value="1"/>
</dbReference>
<dbReference type="CDD" id="cd07377">
    <property type="entry name" value="WHTH_GntR"/>
    <property type="match status" value="1"/>
</dbReference>
<dbReference type="PROSITE" id="PS50949">
    <property type="entry name" value="HTH_GNTR"/>
    <property type="match status" value="1"/>
</dbReference>
<dbReference type="EMBL" id="CP012150">
    <property type="protein sequence ID" value="AKS35939.1"/>
    <property type="molecule type" value="Genomic_DNA"/>
</dbReference>
<dbReference type="InterPro" id="IPR008920">
    <property type="entry name" value="TF_FadR/GntR_C"/>
</dbReference>
<organism evidence="5 6">
    <name type="scientific">Mycolicibacterium goodii</name>
    <name type="common">Mycobacterium goodii</name>
    <dbReference type="NCBI Taxonomy" id="134601"/>
    <lineage>
        <taxon>Bacteria</taxon>
        <taxon>Bacillati</taxon>
        <taxon>Actinomycetota</taxon>
        <taxon>Actinomycetes</taxon>
        <taxon>Mycobacteriales</taxon>
        <taxon>Mycobacteriaceae</taxon>
        <taxon>Mycolicibacterium</taxon>
    </lineage>
</organism>
<dbReference type="Gene3D" id="1.10.10.10">
    <property type="entry name" value="Winged helix-like DNA-binding domain superfamily/Winged helix DNA-binding domain"/>
    <property type="match status" value="1"/>
</dbReference>
<dbReference type="PANTHER" id="PTHR43537">
    <property type="entry name" value="TRANSCRIPTIONAL REGULATOR, GNTR FAMILY"/>
    <property type="match status" value="1"/>
</dbReference>
<dbReference type="STRING" id="134601.AFA91_33060"/>
<gene>
    <name evidence="5" type="ORF">AFA91_33060</name>
</gene>
<feature type="domain" description="HTH gntR-type" evidence="4">
    <location>
        <begin position="9"/>
        <end position="75"/>
    </location>
</feature>
<dbReference type="SUPFAM" id="SSF46785">
    <property type="entry name" value="Winged helix' DNA-binding domain"/>
    <property type="match status" value="1"/>
</dbReference>
<dbReference type="InterPro" id="IPR036390">
    <property type="entry name" value="WH_DNA-bd_sf"/>
</dbReference>
<evidence type="ECO:0000256" key="2">
    <source>
        <dbReference type="ARBA" id="ARBA00023125"/>
    </source>
</evidence>
<dbReference type="Pfam" id="PF07729">
    <property type="entry name" value="FCD"/>
    <property type="match status" value="1"/>
</dbReference>
<evidence type="ECO:0000313" key="6">
    <source>
        <dbReference type="Proteomes" id="UP000062255"/>
    </source>
</evidence>
<dbReference type="PANTHER" id="PTHR43537:SF5">
    <property type="entry name" value="UXU OPERON TRANSCRIPTIONAL REGULATOR"/>
    <property type="match status" value="1"/>
</dbReference>
<name>A0A0K0XEV6_MYCGD</name>
<dbReference type="Gene3D" id="1.20.120.530">
    <property type="entry name" value="GntR ligand-binding domain-like"/>
    <property type="match status" value="1"/>
</dbReference>
<dbReference type="AlphaFoldDB" id="A0A0K0XEV6"/>
<protein>
    <recommendedName>
        <fullName evidence="4">HTH gntR-type domain-containing protein</fullName>
    </recommendedName>
</protein>
<accession>A0A0K0XEV6</accession>
<proteinExistence type="predicted"/>
<evidence type="ECO:0000313" key="5">
    <source>
        <dbReference type="EMBL" id="AKS35939.1"/>
    </source>
</evidence>
<dbReference type="PRINTS" id="PR00035">
    <property type="entry name" value="HTHGNTR"/>
</dbReference>
<dbReference type="SMART" id="SM00345">
    <property type="entry name" value="HTH_GNTR"/>
    <property type="match status" value="1"/>
</dbReference>
<dbReference type="KEGG" id="mgo:AFA91_33060"/>
<dbReference type="InterPro" id="IPR000524">
    <property type="entry name" value="Tscrpt_reg_HTH_GntR"/>
</dbReference>
<reference evidence="5 6" key="1">
    <citation type="submission" date="2015-07" db="EMBL/GenBank/DDBJ databases">
        <title>Complete genome sequence of Mycobacterium goodii X7B, a facultative thermophilic biodesulfurizing bacterium.</title>
        <authorList>
            <person name="Yu B."/>
            <person name="Li F."/>
            <person name="Xu P."/>
        </authorList>
    </citation>
    <scope>NUCLEOTIDE SEQUENCE [LARGE SCALE GENOMIC DNA]</scope>
    <source>
        <strain evidence="5 6">X7B</strain>
    </source>
</reference>
<evidence type="ECO:0000256" key="1">
    <source>
        <dbReference type="ARBA" id="ARBA00023015"/>
    </source>
</evidence>
<keyword evidence="1" id="KW-0805">Transcription regulation</keyword>
<dbReference type="RefSeq" id="WP_049748388.1">
    <property type="nucleotide sequence ID" value="NZ_CP012150.1"/>
</dbReference>
<evidence type="ECO:0000256" key="3">
    <source>
        <dbReference type="ARBA" id="ARBA00023163"/>
    </source>
</evidence>
<dbReference type="Proteomes" id="UP000062255">
    <property type="component" value="Chromosome"/>
</dbReference>